<dbReference type="Proteomes" id="UP000724268">
    <property type="component" value="Unassembled WGS sequence"/>
</dbReference>
<keyword evidence="2" id="KW-1185">Reference proteome</keyword>
<name>A0ABS6ZX45_9DEIN</name>
<gene>
    <name evidence="1" type="ORF">KZX47_05630</name>
</gene>
<dbReference type="Pfam" id="PF18882">
    <property type="entry name" value="DUF5647"/>
    <property type="match status" value="1"/>
</dbReference>
<proteinExistence type="predicted"/>
<dbReference type="Gene3D" id="3.40.1350.20">
    <property type="match status" value="1"/>
</dbReference>
<dbReference type="InterPro" id="IPR043707">
    <property type="entry name" value="DUF5647"/>
</dbReference>
<dbReference type="RefSeq" id="WP_219759309.1">
    <property type="nucleotide sequence ID" value="NZ_JAHXRS010000008.1"/>
</dbReference>
<dbReference type="SUPFAM" id="SSF160761">
    <property type="entry name" value="TTHC002-like"/>
    <property type="match status" value="1"/>
</dbReference>
<dbReference type="EMBL" id="JAHXRS010000008">
    <property type="protein sequence ID" value="MBW6394634.1"/>
    <property type="molecule type" value="Genomic_DNA"/>
</dbReference>
<reference evidence="1 2" key="1">
    <citation type="submission" date="2021-07" db="EMBL/GenBank/DDBJ databases">
        <title>Thermus aquaticus gen. n. and sp. n., a nonsporulating extreme thermophile.</title>
        <authorList>
            <person name="Hu C.-J."/>
            <person name="Li W.-J."/>
            <person name="Xian W.-D."/>
        </authorList>
    </citation>
    <scope>NUCLEOTIDE SEQUENCE [LARGE SCALE GENOMIC DNA]</scope>
    <source>
        <strain evidence="1 2">SYSU G05001</strain>
    </source>
</reference>
<sequence>MMNPQGLTPQDRLFTLQGRFGAFLLENPDLAEALPERFVLAVLPLDDPEAARVALESLPRLEGWTPEEGPLVQALFLGGELLAVVLPGGRVVPRPP</sequence>
<dbReference type="InterPro" id="IPR037262">
    <property type="entry name" value="TTHC002-like"/>
</dbReference>
<protein>
    <submittedName>
        <fullName evidence="1">Uncharacterized protein</fullName>
    </submittedName>
</protein>
<evidence type="ECO:0000313" key="1">
    <source>
        <dbReference type="EMBL" id="MBW6394634.1"/>
    </source>
</evidence>
<organism evidence="1 2">
    <name type="scientific">Thermus brevis</name>
    <dbReference type="NCBI Taxonomy" id="2862456"/>
    <lineage>
        <taxon>Bacteria</taxon>
        <taxon>Thermotogati</taxon>
        <taxon>Deinococcota</taxon>
        <taxon>Deinococci</taxon>
        <taxon>Thermales</taxon>
        <taxon>Thermaceae</taxon>
        <taxon>Thermus</taxon>
    </lineage>
</organism>
<accession>A0ABS6ZX45</accession>
<comment type="caution">
    <text evidence="1">The sequence shown here is derived from an EMBL/GenBank/DDBJ whole genome shotgun (WGS) entry which is preliminary data.</text>
</comment>
<evidence type="ECO:0000313" key="2">
    <source>
        <dbReference type="Proteomes" id="UP000724268"/>
    </source>
</evidence>